<name>A0ACC0ZCC2_9ROSI</name>
<accession>A0ACC0ZCC2</accession>
<dbReference type="EMBL" id="CM047737">
    <property type="protein sequence ID" value="KAJ0048116.1"/>
    <property type="molecule type" value="Genomic_DNA"/>
</dbReference>
<keyword evidence="2" id="KW-1185">Reference proteome</keyword>
<gene>
    <name evidence="1" type="ORF">Pint_17075</name>
</gene>
<sequence length="417" mass="46858">MSATRLFLFTTFSLLTRNHKPHTLIPPRFLAQRFNFSSLRFCRYSSSVAVDGVTGYDTDSAKLSETAPDPLLPRPAPNPVQQKKQVKFAEDELLQDVEMKRGDWMCPKIDMNLTVSRGKIRPLTAHVLKPRRDTKGTKMSRGCSKLNIGFLCLDVLEDFVLRKVLGFQVQAWRAFAAVLTLLCLSYFIAVLIFLRCNFLNFARNVTCLKCTEYVPKSVRGSDVQMKEGDWICSECNFMNFSRNTRCLKCKAGGPKGLAVDEFEVRKDDWNCPLCLFVNFARNKNCLRCREQRPKRLLNYGEWECPSCDYLNYSRNEVCRKCKSVRPKEDATAALASTTTSASVATTIHRRFLSRGGISGNCGSYGHRSAGAVSLGFAGALAAVASLSFQEVYAKEPPPADLVPKDVVLYQFVSFFAL</sequence>
<organism evidence="1 2">
    <name type="scientific">Pistacia integerrima</name>
    <dbReference type="NCBI Taxonomy" id="434235"/>
    <lineage>
        <taxon>Eukaryota</taxon>
        <taxon>Viridiplantae</taxon>
        <taxon>Streptophyta</taxon>
        <taxon>Embryophyta</taxon>
        <taxon>Tracheophyta</taxon>
        <taxon>Spermatophyta</taxon>
        <taxon>Magnoliopsida</taxon>
        <taxon>eudicotyledons</taxon>
        <taxon>Gunneridae</taxon>
        <taxon>Pentapetalae</taxon>
        <taxon>rosids</taxon>
        <taxon>malvids</taxon>
        <taxon>Sapindales</taxon>
        <taxon>Anacardiaceae</taxon>
        <taxon>Pistacia</taxon>
    </lineage>
</organism>
<protein>
    <submittedName>
        <fullName evidence="1">Uncharacterized protein</fullName>
    </submittedName>
</protein>
<proteinExistence type="predicted"/>
<dbReference type="Proteomes" id="UP001163603">
    <property type="component" value="Chromosome 2"/>
</dbReference>
<evidence type="ECO:0000313" key="2">
    <source>
        <dbReference type="Proteomes" id="UP001163603"/>
    </source>
</evidence>
<comment type="caution">
    <text evidence="1">The sequence shown here is derived from an EMBL/GenBank/DDBJ whole genome shotgun (WGS) entry which is preliminary data.</text>
</comment>
<evidence type="ECO:0000313" key="1">
    <source>
        <dbReference type="EMBL" id="KAJ0048116.1"/>
    </source>
</evidence>
<reference evidence="2" key="1">
    <citation type="journal article" date="2023" name="G3 (Bethesda)">
        <title>Genome assembly and association tests identify interacting loci associated with vigor, precocity, and sex in interspecific pistachio rootstocks.</title>
        <authorList>
            <person name="Palmer W."/>
            <person name="Jacygrad E."/>
            <person name="Sagayaradj S."/>
            <person name="Cavanaugh K."/>
            <person name="Han R."/>
            <person name="Bertier L."/>
            <person name="Beede B."/>
            <person name="Kafkas S."/>
            <person name="Golino D."/>
            <person name="Preece J."/>
            <person name="Michelmore R."/>
        </authorList>
    </citation>
    <scope>NUCLEOTIDE SEQUENCE [LARGE SCALE GENOMIC DNA]</scope>
</reference>